<comment type="caution">
    <text evidence="2">The sequence shown here is derived from an EMBL/GenBank/DDBJ whole genome shotgun (WGS) entry which is preliminary data.</text>
</comment>
<name>A0A388SXE4_9ACTN</name>
<proteinExistence type="predicted"/>
<dbReference type="RefSeq" id="WP_116427587.1">
    <property type="nucleotide sequence ID" value="NZ_BGZL01000005.1"/>
</dbReference>
<evidence type="ECO:0000256" key="1">
    <source>
        <dbReference type="SAM" id="Coils"/>
    </source>
</evidence>
<protein>
    <submittedName>
        <fullName evidence="2">Uncharacterized protein</fullName>
    </submittedName>
</protein>
<accession>A0A388SXE4</accession>
<keyword evidence="1" id="KW-0175">Coiled coil</keyword>
<reference evidence="2 3" key="1">
    <citation type="submission" date="2018-07" db="EMBL/GenBank/DDBJ databases">
        <title>Whole Genome Shotgun Sequence of Streptomyces spongiicola strain 531S.</title>
        <authorList>
            <person name="Dohra H."/>
            <person name="Kodani S."/>
        </authorList>
    </citation>
    <scope>NUCLEOTIDE SEQUENCE [LARGE SCALE GENOMIC DNA]</scope>
    <source>
        <strain evidence="2 3">531S</strain>
    </source>
</reference>
<sequence>MQPETPTPDQARETLDTARREANEARALVETLADRVRDGDTTVTADQLGGQKQLADLAQLRVEAAERKLQSAIAADRHARCTAAVKAARDLLDADTTAPLVDAVTAVRAAVAGLVAAVSARNDGIAAAGTALETLNQELSLEAGTLGQPDARPLFEQYRARGDRRHLFVGDAGRGARSATALSTIDLVCAAVTTVLITDPNSRHLSDRMRLPDSVVRQLGETVPGLADAWRVSAEEWLKMRNTTAHTRASQQGRAPVTDPEG</sequence>
<evidence type="ECO:0000313" key="3">
    <source>
        <dbReference type="Proteomes" id="UP000265354"/>
    </source>
</evidence>
<gene>
    <name evidence="2" type="ORF">SSP531S_24660</name>
</gene>
<dbReference type="EMBL" id="BGZL01000005">
    <property type="protein sequence ID" value="GBQ01036.1"/>
    <property type="molecule type" value="Genomic_DNA"/>
</dbReference>
<dbReference type="AlphaFoldDB" id="A0A388SXE4"/>
<feature type="coiled-coil region" evidence="1">
    <location>
        <begin position="15"/>
        <end position="75"/>
    </location>
</feature>
<organism evidence="2 3">
    <name type="scientific">Streptomyces spongiicola</name>
    <dbReference type="NCBI Taxonomy" id="1690221"/>
    <lineage>
        <taxon>Bacteria</taxon>
        <taxon>Bacillati</taxon>
        <taxon>Actinomycetota</taxon>
        <taxon>Actinomycetes</taxon>
        <taxon>Kitasatosporales</taxon>
        <taxon>Streptomycetaceae</taxon>
        <taxon>Streptomyces</taxon>
    </lineage>
</organism>
<evidence type="ECO:0000313" key="2">
    <source>
        <dbReference type="EMBL" id="GBQ01036.1"/>
    </source>
</evidence>
<dbReference type="Proteomes" id="UP000265354">
    <property type="component" value="Unassembled WGS sequence"/>
</dbReference>